<dbReference type="RefSeq" id="WP_341372344.1">
    <property type="nucleotide sequence ID" value="NZ_JBBUTF010000002.1"/>
</dbReference>
<protein>
    <recommendedName>
        <fullName evidence="5">DUF4148 domain-containing protein</fullName>
    </recommendedName>
</protein>
<comment type="caution">
    <text evidence="3">The sequence shown here is derived from an EMBL/GenBank/DDBJ whole genome shotgun (WGS) entry which is preliminary data.</text>
</comment>
<proteinExistence type="predicted"/>
<name>A0ABU9B3X7_9BURK</name>
<dbReference type="EMBL" id="JBBUTF010000002">
    <property type="protein sequence ID" value="MEK8024564.1"/>
    <property type="molecule type" value="Genomic_DNA"/>
</dbReference>
<organism evidence="3 4">
    <name type="scientific">Pseudaquabacterium rugosum</name>
    <dbReference type="NCBI Taxonomy" id="2984194"/>
    <lineage>
        <taxon>Bacteria</taxon>
        <taxon>Pseudomonadati</taxon>
        <taxon>Pseudomonadota</taxon>
        <taxon>Betaproteobacteria</taxon>
        <taxon>Burkholderiales</taxon>
        <taxon>Sphaerotilaceae</taxon>
        <taxon>Pseudaquabacterium</taxon>
    </lineage>
</organism>
<dbReference type="Proteomes" id="UP001368500">
    <property type="component" value="Unassembled WGS sequence"/>
</dbReference>
<feature type="chain" id="PRO_5047417488" description="DUF4148 domain-containing protein" evidence="2">
    <location>
        <begin position="28"/>
        <end position="115"/>
    </location>
</feature>
<keyword evidence="2" id="KW-0732">Signal</keyword>
<feature type="signal peptide" evidence="2">
    <location>
        <begin position="1"/>
        <end position="27"/>
    </location>
</feature>
<reference evidence="3 4" key="1">
    <citation type="submission" date="2024-04" db="EMBL/GenBank/DDBJ databases">
        <title>Novel species of the genus Ideonella isolated from streams.</title>
        <authorList>
            <person name="Lu H."/>
        </authorList>
    </citation>
    <scope>NUCLEOTIDE SEQUENCE [LARGE SCALE GENOMIC DNA]</scope>
    <source>
        <strain evidence="3 4">BYS139W</strain>
    </source>
</reference>
<evidence type="ECO:0000256" key="1">
    <source>
        <dbReference type="SAM" id="MobiDB-lite"/>
    </source>
</evidence>
<sequence>MPYPARLPLRQFFLPGALLMLSGMSLAQTSTESTKPAQPSQLQYVSPLRAYKAYADQPVASWREANDRVGRIGGWRAYAKEMQTGEAAMDVPTEQAKPAASSADPHAGHHGGAKR</sequence>
<keyword evidence="4" id="KW-1185">Reference proteome</keyword>
<feature type="region of interest" description="Disordered" evidence="1">
    <location>
        <begin position="90"/>
        <end position="115"/>
    </location>
</feature>
<evidence type="ECO:0000256" key="2">
    <source>
        <dbReference type="SAM" id="SignalP"/>
    </source>
</evidence>
<accession>A0ABU9B3X7</accession>
<evidence type="ECO:0000313" key="4">
    <source>
        <dbReference type="Proteomes" id="UP001368500"/>
    </source>
</evidence>
<evidence type="ECO:0008006" key="5">
    <source>
        <dbReference type="Google" id="ProtNLM"/>
    </source>
</evidence>
<gene>
    <name evidence="3" type="ORF">AACH11_01105</name>
</gene>
<evidence type="ECO:0000313" key="3">
    <source>
        <dbReference type="EMBL" id="MEK8024564.1"/>
    </source>
</evidence>